<evidence type="ECO:0000313" key="2">
    <source>
        <dbReference type="EMBL" id="TQR87380.1"/>
    </source>
</evidence>
<comment type="caution">
    <text evidence="2">The sequence shown here is derived from an EMBL/GenBank/DDBJ whole genome shotgun (WGS) entry which is preliminary data.</text>
</comment>
<dbReference type="AlphaFoldDB" id="A0A544W567"/>
<gene>
    <name evidence="2" type="ORF">D8S82_06215</name>
</gene>
<dbReference type="Proteomes" id="UP000315759">
    <property type="component" value="Unassembled WGS sequence"/>
</dbReference>
<protein>
    <submittedName>
        <fullName evidence="2">HD domain-containing protein</fullName>
    </submittedName>
</protein>
<dbReference type="InterPro" id="IPR006674">
    <property type="entry name" value="HD_domain"/>
</dbReference>
<dbReference type="EMBL" id="VIFX01000006">
    <property type="protein sequence ID" value="TQR87380.1"/>
    <property type="molecule type" value="Genomic_DNA"/>
</dbReference>
<sequence>MRGGTTVTAIGDGDPGSRRVLELPDSVLVSNALEHVVAALRPEIFSHSIRTFLLGREAARRDGVLDLDTESLCLAALFHDAGTADVYDGPARFEVEGADAAATFLHLGGWSATSVDPIWEAIALHTTPGIPERRGPITHYLRRGIEIEFGPTEQRARYADSIIDAENLYPRGHVEEVLQTLVVEQALRRPSKATPPSWAADLVRHHRPGVNGINPGF</sequence>
<dbReference type="CDD" id="cd00077">
    <property type="entry name" value="HDc"/>
    <property type="match status" value="1"/>
</dbReference>
<dbReference type="Gene3D" id="1.10.3210.10">
    <property type="entry name" value="Hypothetical protein af1432"/>
    <property type="match status" value="1"/>
</dbReference>
<proteinExistence type="predicted"/>
<accession>A0A544W567</accession>
<dbReference type="InterPro" id="IPR003607">
    <property type="entry name" value="HD/PDEase_dom"/>
</dbReference>
<dbReference type="PANTHER" id="PTHR35569">
    <property type="entry name" value="CYANAMIDE HYDRATASE DDI2-RELATED"/>
    <property type="match status" value="1"/>
</dbReference>
<feature type="domain" description="HD" evidence="1">
    <location>
        <begin position="45"/>
        <end position="140"/>
    </location>
</feature>
<dbReference type="PANTHER" id="PTHR35569:SF1">
    <property type="entry name" value="CYANAMIDE HYDRATASE DDI2-RELATED"/>
    <property type="match status" value="1"/>
</dbReference>
<keyword evidence="3" id="KW-1185">Reference proteome</keyword>
<evidence type="ECO:0000259" key="1">
    <source>
        <dbReference type="Pfam" id="PF01966"/>
    </source>
</evidence>
<organism evidence="2 3">
    <name type="scientific">Mycolicibacterium hodleri</name>
    <dbReference type="NCBI Taxonomy" id="49897"/>
    <lineage>
        <taxon>Bacteria</taxon>
        <taxon>Bacillati</taxon>
        <taxon>Actinomycetota</taxon>
        <taxon>Actinomycetes</taxon>
        <taxon>Mycobacteriales</taxon>
        <taxon>Mycobacteriaceae</taxon>
        <taxon>Mycolicibacterium</taxon>
    </lineage>
</organism>
<evidence type="ECO:0000313" key="3">
    <source>
        <dbReference type="Proteomes" id="UP000315759"/>
    </source>
</evidence>
<dbReference type="SUPFAM" id="SSF109604">
    <property type="entry name" value="HD-domain/PDEase-like"/>
    <property type="match status" value="1"/>
</dbReference>
<dbReference type="Pfam" id="PF01966">
    <property type="entry name" value="HD"/>
    <property type="match status" value="1"/>
</dbReference>
<reference evidence="2 3" key="1">
    <citation type="submission" date="2018-10" db="EMBL/GenBank/DDBJ databases">
        <title>Draft genome of Mycobacterium hodleri strain B.</title>
        <authorList>
            <person name="Amande T.J."/>
            <person name="Mcgenity T.J."/>
        </authorList>
    </citation>
    <scope>NUCLEOTIDE SEQUENCE [LARGE SCALE GENOMIC DNA]</scope>
    <source>
        <strain evidence="2 3">B</strain>
    </source>
</reference>
<name>A0A544W567_9MYCO</name>